<evidence type="ECO:0000313" key="8">
    <source>
        <dbReference type="Proteomes" id="UP000256269"/>
    </source>
</evidence>
<feature type="domain" description="NADAR" evidence="4">
    <location>
        <begin position="256"/>
        <end position="318"/>
    </location>
</feature>
<dbReference type="InterPro" id="IPR056055">
    <property type="entry name" value="DUF7638"/>
</dbReference>
<dbReference type="Pfam" id="PF24644">
    <property type="entry name" value="DUF7638"/>
    <property type="match status" value="1"/>
</dbReference>
<feature type="region of interest" description="Disordered" evidence="3">
    <location>
        <begin position="207"/>
        <end position="227"/>
    </location>
</feature>
<gene>
    <name evidence="7" type="ORF">BCF44_103156</name>
</gene>
<dbReference type="EMBL" id="QUNO01000003">
    <property type="protein sequence ID" value="REH51707.1"/>
    <property type="molecule type" value="Genomic_DNA"/>
</dbReference>
<dbReference type="CDD" id="cd15457">
    <property type="entry name" value="NADAR"/>
    <property type="match status" value="1"/>
</dbReference>
<keyword evidence="8" id="KW-1185">Reference proteome</keyword>
<feature type="domain" description="DUF7638" evidence="5">
    <location>
        <begin position="11"/>
        <end position="115"/>
    </location>
</feature>
<dbReference type="Proteomes" id="UP000256269">
    <property type="component" value="Unassembled WGS sequence"/>
</dbReference>
<evidence type="ECO:0000256" key="3">
    <source>
        <dbReference type="SAM" id="MobiDB-lite"/>
    </source>
</evidence>
<dbReference type="InterPro" id="IPR056056">
    <property type="entry name" value="DUF7639"/>
</dbReference>
<evidence type="ECO:0000313" key="7">
    <source>
        <dbReference type="EMBL" id="REH51707.1"/>
    </source>
</evidence>
<name>A0A3E0HZ06_9PSEU</name>
<proteinExistence type="predicted"/>
<evidence type="ECO:0000259" key="5">
    <source>
        <dbReference type="Pfam" id="PF24644"/>
    </source>
</evidence>
<evidence type="ECO:0000256" key="2">
    <source>
        <dbReference type="ARBA" id="ARBA00000751"/>
    </source>
</evidence>
<dbReference type="InterPro" id="IPR012816">
    <property type="entry name" value="NADAR"/>
</dbReference>
<dbReference type="SUPFAM" id="SSF143990">
    <property type="entry name" value="YbiA-like"/>
    <property type="match status" value="1"/>
</dbReference>
<comment type="caution">
    <text evidence="7">The sequence shown here is derived from an EMBL/GenBank/DDBJ whole genome shotgun (WGS) entry which is preliminary data.</text>
</comment>
<evidence type="ECO:0000259" key="4">
    <source>
        <dbReference type="Pfam" id="PF08719"/>
    </source>
</evidence>
<comment type="catalytic activity">
    <reaction evidence="1">
        <text>5-amino-6-(5-phospho-D-ribosylamino)uracil + H2O = 5,6-diaminouracil + D-ribose 5-phosphate</text>
        <dbReference type="Rhea" id="RHEA:55020"/>
        <dbReference type="ChEBI" id="CHEBI:15377"/>
        <dbReference type="ChEBI" id="CHEBI:46252"/>
        <dbReference type="ChEBI" id="CHEBI:58453"/>
        <dbReference type="ChEBI" id="CHEBI:78346"/>
    </reaction>
</comment>
<reference evidence="7 8" key="1">
    <citation type="submission" date="2018-08" db="EMBL/GenBank/DDBJ databases">
        <title>Genomic Encyclopedia of Archaeal and Bacterial Type Strains, Phase II (KMG-II): from individual species to whole genera.</title>
        <authorList>
            <person name="Goeker M."/>
        </authorList>
    </citation>
    <scope>NUCLEOTIDE SEQUENCE [LARGE SCALE GENOMIC DNA]</scope>
    <source>
        <strain evidence="7 8">DSM 45791</strain>
    </source>
</reference>
<evidence type="ECO:0000256" key="1">
    <source>
        <dbReference type="ARBA" id="ARBA00000022"/>
    </source>
</evidence>
<dbReference type="Pfam" id="PF08719">
    <property type="entry name" value="NADAR"/>
    <property type="match status" value="1"/>
</dbReference>
<dbReference type="GO" id="GO:0016740">
    <property type="term" value="F:transferase activity"/>
    <property type="evidence" value="ECO:0007669"/>
    <property type="project" value="UniProtKB-KW"/>
</dbReference>
<dbReference type="Pfam" id="PF24645">
    <property type="entry name" value="DUF7639"/>
    <property type="match status" value="1"/>
</dbReference>
<dbReference type="Gene3D" id="1.10.357.40">
    <property type="entry name" value="YbiA-like"/>
    <property type="match status" value="1"/>
</dbReference>
<protein>
    <submittedName>
        <fullName evidence="7">Putative NAD-dependent protein-ADP-ribosyltransferase YbiA (DUF1768 family)</fullName>
    </submittedName>
</protein>
<evidence type="ECO:0000259" key="6">
    <source>
        <dbReference type="Pfam" id="PF24645"/>
    </source>
</evidence>
<keyword evidence="7" id="KW-0808">Transferase</keyword>
<accession>A0A3E0HZ06</accession>
<dbReference type="AlphaFoldDB" id="A0A3E0HZ06"/>
<feature type="domain" description="DUF7639" evidence="6">
    <location>
        <begin position="116"/>
        <end position="197"/>
    </location>
</feature>
<organism evidence="7 8">
    <name type="scientific">Kutzneria buriramensis</name>
    <dbReference type="NCBI Taxonomy" id="1045776"/>
    <lineage>
        <taxon>Bacteria</taxon>
        <taxon>Bacillati</taxon>
        <taxon>Actinomycetota</taxon>
        <taxon>Actinomycetes</taxon>
        <taxon>Pseudonocardiales</taxon>
        <taxon>Pseudonocardiaceae</taxon>
        <taxon>Kutzneria</taxon>
    </lineage>
</organism>
<comment type="catalytic activity">
    <reaction evidence="2">
        <text>2,5-diamino-6-hydroxy-4-(5-phosphoribosylamino)-pyrimidine + H2O = 2,5,6-triamino-4-hydroxypyrimidine + D-ribose 5-phosphate</text>
        <dbReference type="Rhea" id="RHEA:23436"/>
        <dbReference type="ChEBI" id="CHEBI:15377"/>
        <dbReference type="ChEBI" id="CHEBI:58614"/>
        <dbReference type="ChEBI" id="CHEBI:78346"/>
        <dbReference type="ChEBI" id="CHEBI:137796"/>
    </reaction>
</comment>
<dbReference type="InterPro" id="IPR037238">
    <property type="entry name" value="YbiA-like_sf"/>
</dbReference>
<sequence>MPENDRMTRITHRIADGVRVPGAWRHAFINNGGTYFLTDLIVYADGLIDCWGLVTVEQFERKVRGGWVATSIPDGARASAYGLASWRFKKPQTWSTPDTLLAEVADTIDELNGRPDSVGRCLAAVSAFLDDRTEENRAAVRETYLAIPETVRRQALGDMDRGDEPLQALAVGPGGTAFNPEGVVTQEEYDRAVAYFDGWIFPGQEPDTSEHAPAIKLPQGHPPEPLRNDFPAPIMVDGTIYPSVSEACQALPALNTAAMAGLLRAKFDQHPDLAEALLATGEATLLYDDIGSEFWGDNSGHGRNWMGRLLELVRDELRLTTRSSV</sequence>